<dbReference type="EMBL" id="ML975297">
    <property type="protein sequence ID" value="KAF1834794.1"/>
    <property type="molecule type" value="Genomic_DNA"/>
</dbReference>
<dbReference type="Pfam" id="PF12796">
    <property type="entry name" value="Ank_2"/>
    <property type="match status" value="1"/>
</dbReference>
<evidence type="ECO:0000313" key="3">
    <source>
        <dbReference type="EMBL" id="KAF1834794.1"/>
    </source>
</evidence>
<dbReference type="PANTHER" id="PTHR24193:SF121">
    <property type="entry name" value="ADA2A-CONTAINING COMPLEX COMPONENT 3, ISOFORM D"/>
    <property type="match status" value="1"/>
</dbReference>
<dbReference type="InterPro" id="IPR002110">
    <property type="entry name" value="Ankyrin_rpt"/>
</dbReference>
<dbReference type="GO" id="GO:0000976">
    <property type="term" value="F:transcription cis-regulatory region binding"/>
    <property type="evidence" value="ECO:0007669"/>
    <property type="project" value="TreeGrafter"/>
</dbReference>
<evidence type="ECO:0000256" key="2">
    <source>
        <dbReference type="ARBA" id="ARBA00023043"/>
    </source>
</evidence>
<reference evidence="3" key="1">
    <citation type="submission" date="2020-01" db="EMBL/GenBank/DDBJ databases">
        <authorList>
            <consortium name="DOE Joint Genome Institute"/>
            <person name="Haridas S."/>
            <person name="Albert R."/>
            <person name="Binder M."/>
            <person name="Bloem J."/>
            <person name="Labutti K."/>
            <person name="Salamov A."/>
            <person name="Andreopoulos B."/>
            <person name="Baker S.E."/>
            <person name="Barry K."/>
            <person name="Bills G."/>
            <person name="Bluhm B.H."/>
            <person name="Cannon C."/>
            <person name="Castanera R."/>
            <person name="Culley D.E."/>
            <person name="Daum C."/>
            <person name="Ezra D."/>
            <person name="Gonzalez J.B."/>
            <person name="Henrissat B."/>
            <person name="Kuo A."/>
            <person name="Liang C."/>
            <person name="Lipzen A."/>
            <person name="Lutzoni F."/>
            <person name="Magnuson J."/>
            <person name="Mondo S."/>
            <person name="Nolan M."/>
            <person name="Ohm R."/>
            <person name="Pangilinan J."/>
            <person name="Park H.-J."/>
            <person name="Ramirez L."/>
            <person name="Alfaro M."/>
            <person name="Sun H."/>
            <person name="Tritt A."/>
            <person name="Yoshinaga Y."/>
            <person name="Zwiers L.-H."/>
            <person name="Turgeon B.G."/>
            <person name="Goodwin S.B."/>
            <person name="Spatafora J.W."/>
            <person name="Crous P.W."/>
            <person name="Grigoriev I.V."/>
        </authorList>
    </citation>
    <scope>NUCLEOTIDE SEQUENCE</scope>
    <source>
        <strain evidence="3">P77</strain>
    </source>
</reference>
<keyword evidence="1" id="KW-0677">Repeat</keyword>
<dbReference type="GO" id="GO:0045944">
    <property type="term" value="P:positive regulation of transcription by RNA polymerase II"/>
    <property type="evidence" value="ECO:0007669"/>
    <property type="project" value="TreeGrafter"/>
</dbReference>
<evidence type="ECO:0000313" key="4">
    <source>
        <dbReference type="Proteomes" id="UP000800040"/>
    </source>
</evidence>
<dbReference type="InterPro" id="IPR050663">
    <property type="entry name" value="Ankyrin-SOCS_Box"/>
</dbReference>
<accession>A0A6A5KK89</accession>
<gene>
    <name evidence="3" type="ORF">BDW02DRAFT_568766</name>
</gene>
<organism evidence="3 4">
    <name type="scientific">Decorospora gaudefroyi</name>
    <dbReference type="NCBI Taxonomy" id="184978"/>
    <lineage>
        <taxon>Eukaryota</taxon>
        <taxon>Fungi</taxon>
        <taxon>Dikarya</taxon>
        <taxon>Ascomycota</taxon>
        <taxon>Pezizomycotina</taxon>
        <taxon>Dothideomycetes</taxon>
        <taxon>Pleosporomycetidae</taxon>
        <taxon>Pleosporales</taxon>
        <taxon>Pleosporineae</taxon>
        <taxon>Pleosporaceae</taxon>
        <taxon>Decorospora</taxon>
    </lineage>
</organism>
<evidence type="ECO:0000256" key="1">
    <source>
        <dbReference type="ARBA" id="ARBA00022737"/>
    </source>
</evidence>
<protein>
    <submittedName>
        <fullName evidence="3">Ankyrin</fullName>
    </submittedName>
</protein>
<sequence>MQLLDLPLEIFSEIIHAHVRSVGWIEAAKSRYVCKTFASAIHHDMFSRYRLFSFHAGVYPSFSLVRRQRLLEANMHTILFKMTPKRCDATYLLDHMDATLNFLMDFSFYKSREQRERYKAALCIAISTALSLHDIVAYLDHGPYDNSVKIRKNMYRADTIGMLAAAAAVNNEQALCYLVNKVRSVSTCSELYGAPLLAAAANGHVKAAVFLYDHMQDEERLRGQLQYTINQCILKGRATLLPLLISWLLPLLSKREQRRAIRSWKAWAAGTGNIDVMHMFWKPGARPGGMLCVLGHPQFRQACALGHTDMVQYFIDRASWDETLDVPIDHHCNTSTSFCAITSGLWAAAAGGWWMTTKLLLHYGADVNATTDEYNVRNGPALDWAIIGGHVNVVRLLLAHEAVISDHQNMQASAGSVT</sequence>
<dbReference type="Proteomes" id="UP000800040">
    <property type="component" value="Unassembled WGS sequence"/>
</dbReference>
<proteinExistence type="predicted"/>
<dbReference type="GO" id="GO:0005634">
    <property type="term" value="C:nucleus"/>
    <property type="evidence" value="ECO:0007669"/>
    <property type="project" value="TreeGrafter"/>
</dbReference>
<dbReference type="PANTHER" id="PTHR24193">
    <property type="entry name" value="ANKYRIN REPEAT PROTEIN"/>
    <property type="match status" value="1"/>
</dbReference>
<dbReference type="InterPro" id="IPR036770">
    <property type="entry name" value="Ankyrin_rpt-contain_sf"/>
</dbReference>
<keyword evidence="2" id="KW-0040">ANK repeat</keyword>
<name>A0A6A5KK89_9PLEO</name>
<dbReference type="SUPFAM" id="SSF48403">
    <property type="entry name" value="Ankyrin repeat"/>
    <property type="match status" value="1"/>
</dbReference>
<dbReference type="OrthoDB" id="3668008at2759"/>
<keyword evidence="4" id="KW-1185">Reference proteome</keyword>
<dbReference type="Gene3D" id="1.25.40.20">
    <property type="entry name" value="Ankyrin repeat-containing domain"/>
    <property type="match status" value="1"/>
</dbReference>
<dbReference type="AlphaFoldDB" id="A0A6A5KK89"/>